<reference evidence="7" key="1">
    <citation type="submission" date="2023-11" db="EMBL/GenBank/DDBJ databases">
        <title>Genome assemblies of two species of porcelain crab, Petrolisthes cinctipes and Petrolisthes manimaculis (Anomura: Porcellanidae).</title>
        <authorList>
            <person name="Angst P."/>
        </authorList>
    </citation>
    <scope>NUCLEOTIDE SEQUENCE</scope>
    <source>
        <strain evidence="7">PB745_02</strain>
        <tissue evidence="7">Gill</tissue>
    </source>
</reference>
<dbReference type="GO" id="GO:0003676">
    <property type="term" value="F:nucleic acid binding"/>
    <property type="evidence" value="ECO:0007669"/>
    <property type="project" value="InterPro"/>
</dbReference>
<dbReference type="AlphaFoldDB" id="A0AAE1Q842"/>
<dbReference type="PROSITE" id="PS50089">
    <property type="entry name" value="ZF_RING_2"/>
    <property type="match status" value="1"/>
</dbReference>
<evidence type="ECO:0000256" key="2">
    <source>
        <dbReference type="ARBA" id="ARBA00022771"/>
    </source>
</evidence>
<dbReference type="PROSITE" id="PS00518">
    <property type="entry name" value="ZF_RING_1"/>
    <property type="match status" value="1"/>
</dbReference>
<dbReference type="EMBL" id="JAWZYT010000537">
    <property type="protein sequence ID" value="KAK4322089.1"/>
    <property type="molecule type" value="Genomic_DNA"/>
</dbReference>
<evidence type="ECO:0000313" key="8">
    <source>
        <dbReference type="Proteomes" id="UP001292094"/>
    </source>
</evidence>
<dbReference type="InterPro" id="IPR013083">
    <property type="entry name" value="Znf_RING/FYVE/PHD"/>
</dbReference>
<dbReference type="SMART" id="SM00343">
    <property type="entry name" value="ZnF_C2HC"/>
    <property type="match status" value="2"/>
</dbReference>
<feature type="region of interest" description="Disordered" evidence="5">
    <location>
        <begin position="1"/>
        <end position="24"/>
    </location>
</feature>
<dbReference type="InterPro" id="IPR001878">
    <property type="entry name" value="Znf_CCHC"/>
</dbReference>
<dbReference type="Gene3D" id="2.40.70.10">
    <property type="entry name" value="Acid Proteases"/>
    <property type="match status" value="1"/>
</dbReference>
<dbReference type="InterPro" id="IPR036875">
    <property type="entry name" value="Znf_CCHC_sf"/>
</dbReference>
<keyword evidence="8" id="KW-1185">Reference proteome</keyword>
<dbReference type="InterPro" id="IPR027370">
    <property type="entry name" value="Znf-RING_euk"/>
</dbReference>
<keyword evidence="2 4" id="KW-0863">Zinc-finger</keyword>
<dbReference type="GO" id="GO:0061630">
    <property type="term" value="F:ubiquitin protein ligase activity"/>
    <property type="evidence" value="ECO:0007669"/>
    <property type="project" value="TreeGrafter"/>
</dbReference>
<dbReference type="InterPro" id="IPR017907">
    <property type="entry name" value="Znf_RING_CS"/>
</dbReference>
<dbReference type="SUPFAM" id="SSF57850">
    <property type="entry name" value="RING/U-box"/>
    <property type="match status" value="1"/>
</dbReference>
<dbReference type="InterPro" id="IPR021109">
    <property type="entry name" value="Peptidase_aspartic_dom_sf"/>
</dbReference>
<dbReference type="PANTHER" id="PTHR22791:SF6">
    <property type="entry name" value="RING-TYPE DOMAIN-CONTAINING PROTEIN"/>
    <property type="match status" value="1"/>
</dbReference>
<comment type="caution">
    <text evidence="7">The sequence shown here is derived from an EMBL/GenBank/DDBJ whole genome shotgun (WGS) entry which is preliminary data.</text>
</comment>
<dbReference type="Proteomes" id="UP001292094">
    <property type="component" value="Unassembled WGS sequence"/>
</dbReference>
<dbReference type="Pfam" id="PF13975">
    <property type="entry name" value="gag-asp_proteas"/>
    <property type="match status" value="1"/>
</dbReference>
<evidence type="ECO:0000313" key="7">
    <source>
        <dbReference type="EMBL" id="KAK4322089.1"/>
    </source>
</evidence>
<dbReference type="Pfam" id="PF13445">
    <property type="entry name" value="zf-RING_UBOX"/>
    <property type="match status" value="1"/>
</dbReference>
<dbReference type="InterPro" id="IPR001841">
    <property type="entry name" value="Znf_RING"/>
</dbReference>
<feature type="domain" description="RING-type" evidence="6">
    <location>
        <begin position="32"/>
        <end position="75"/>
    </location>
</feature>
<organism evidence="7 8">
    <name type="scientific">Petrolisthes manimaculis</name>
    <dbReference type="NCBI Taxonomy" id="1843537"/>
    <lineage>
        <taxon>Eukaryota</taxon>
        <taxon>Metazoa</taxon>
        <taxon>Ecdysozoa</taxon>
        <taxon>Arthropoda</taxon>
        <taxon>Crustacea</taxon>
        <taxon>Multicrustacea</taxon>
        <taxon>Malacostraca</taxon>
        <taxon>Eumalacostraca</taxon>
        <taxon>Eucarida</taxon>
        <taxon>Decapoda</taxon>
        <taxon>Pleocyemata</taxon>
        <taxon>Anomura</taxon>
        <taxon>Galatheoidea</taxon>
        <taxon>Porcellanidae</taxon>
        <taxon>Petrolisthes</taxon>
    </lineage>
</organism>
<feature type="compositionally biased region" description="Basic and acidic residues" evidence="5">
    <location>
        <begin position="1"/>
        <end position="10"/>
    </location>
</feature>
<name>A0AAE1Q842_9EUCA</name>
<feature type="region of interest" description="Disordered" evidence="5">
    <location>
        <begin position="122"/>
        <end position="150"/>
    </location>
</feature>
<dbReference type="PANTHER" id="PTHR22791">
    <property type="entry name" value="RING-TYPE DOMAIN-CONTAINING PROTEIN"/>
    <property type="match status" value="1"/>
</dbReference>
<evidence type="ECO:0000259" key="6">
    <source>
        <dbReference type="PROSITE" id="PS50089"/>
    </source>
</evidence>
<proteinExistence type="predicted"/>
<accession>A0AAE1Q842</accession>
<evidence type="ECO:0000256" key="1">
    <source>
        <dbReference type="ARBA" id="ARBA00022723"/>
    </source>
</evidence>
<dbReference type="CDD" id="cd00303">
    <property type="entry name" value="retropepsin_like"/>
    <property type="match status" value="1"/>
</dbReference>
<keyword evidence="1" id="KW-0479">Metal-binding</keyword>
<sequence>MDTKDTDIKQEPTAPGAEGNDGGFPQNNPAECGICFTLFDDIECRPRTLPCGHTFCTSCLIELLETKNLTCASCRVKHRTTTINKIPISYTIEEMLKQQKQMLRQQRQMQRHNKALASLIPSKNANTTEGLLPSNEDTTSSKEPGTPAGDTFITITPTLKNFLEEQSTSIDSAVDDHEENMGQLELYRTHLAKWKQQQDQQMEKMMKREKLNSNDLDQEDCRVNNLIGKGREIVEQLKATKRRIQDITKEKELGQVIKQACHYIDEDKGWKKEYQELFPDVKTVTTSKKIRDVTKKALMMVDDEAGATEQTNQLSDFTRPLMDKVQILLNDQIHFEELKQMKPDIRKKVEAGKVFGIQENQNDNNYSRLSLDNGRLLLYCLQNQLPPHVAITLPVSEIIKTLNPKSTITFLEMAWEGVTRGRVYIRKCYYPHIPYFREGENEIARHQENQKEDLQPGQRLLENKTLDLATMFDQARALESAQKDSESYSGNGAVYPRLLSAAHENDECELKYEMKPESPPVVSAASAKCYFCGQSRHPRSKCPARTAVCHKCQKMGHFSKVCRSPSASASVTFSDRATLATITSAAAPGVLSKAVVSILVNGTKIDGLIDSGSSESFIHPDLVKQLSLDVQQSQSAVTLASTTFSAKATGLCTVNIKVNGRDYENVRLTVLPQLCSDVILGQDFQKLHSSVTLTYDGTLSPLVICGLGDRGHSLHHLVVSSH</sequence>
<protein>
    <recommendedName>
        <fullName evidence="6">RING-type domain-containing protein</fullName>
    </recommendedName>
</protein>
<dbReference type="GO" id="GO:0016567">
    <property type="term" value="P:protein ubiquitination"/>
    <property type="evidence" value="ECO:0007669"/>
    <property type="project" value="TreeGrafter"/>
</dbReference>
<dbReference type="SMART" id="SM00184">
    <property type="entry name" value="RING"/>
    <property type="match status" value="1"/>
</dbReference>
<dbReference type="InterPro" id="IPR051435">
    <property type="entry name" value="RING_finger_E3_ubiq-ligases"/>
</dbReference>
<dbReference type="Gene3D" id="3.30.40.10">
    <property type="entry name" value="Zinc/RING finger domain, C3HC4 (zinc finger)"/>
    <property type="match status" value="1"/>
</dbReference>
<dbReference type="Gene3D" id="4.10.60.10">
    <property type="entry name" value="Zinc finger, CCHC-type"/>
    <property type="match status" value="1"/>
</dbReference>
<evidence type="ECO:0000256" key="4">
    <source>
        <dbReference type="PROSITE-ProRule" id="PRU00175"/>
    </source>
</evidence>
<feature type="compositionally biased region" description="Polar residues" evidence="5">
    <location>
        <begin position="122"/>
        <end position="143"/>
    </location>
</feature>
<evidence type="ECO:0000256" key="3">
    <source>
        <dbReference type="ARBA" id="ARBA00022833"/>
    </source>
</evidence>
<gene>
    <name evidence="7" type="ORF">Pmani_007142</name>
</gene>
<dbReference type="GO" id="GO:0008270">
    <property type="term" value="F:zinc ion binding"/>
    <property type="evidence" value="ECO:0007669"/>
    <property type="project" value="UniProtKB-KW"/>
</dbReference>
<evidence type="ECO:0000256" key="5">
    <source>
        <dbReference type="SAM" id="MobiDB-lite"/>
    </source>
</evidence>
<keyword evidence="3" id="KW-0862">Zinc</keyword>
<dbReference type="SUPFAM" id="SSF50630">
    <property type="entry name" value="Acid proteases"/>
    <property type="match status" value="1"/>
</dbReference>
<dbReference type="SUPFAM" id="SSF57756">
    <property type="entry name" value="Retrovirus zinc finger-like domains"/>
    <property type="match status" value="1"/>
</dbReference>